<dbReference type="HOGENOM" id="CLU_1151618_0_0_1"/>
<name>F4P1Y1_BATDJ</name>
<accession>F4P1Y1</accession>
<evidence type="ECO:0000256" key="5">
    <source>
        <dbReference type="ARBA" id="ARBA00023136"/>
    </source>
</evidence>
<reference evidence="10 11" key="1">
    <citation type="submission" date="2009-12" db="EMBL/GenBank/DDBJ databases">
        <title>The draft genome of Batrachochytrium dendrobatidis.</title>
        <authorList>
            <consortium name="US DOE Joint Genome Institute (JGI-PGF)"/>
            <person name="Kuo A."/>
            <person name="Salamov A."/>
            <person name="Schmutz J."/>
            <person name="Lucas S."/>
            <person name="Pitluck S."/>
            <person name="Rosenblum E."/>
            <person name="Stajich J."/>
            <person name="Eisen M."/>
            <person name="Grigoriev I.V."/>
        </authorList>
    </citation>
    <scope>NUCLEOTIDE SEQUENCE [LARGE SCALE GENOMIC DNA]</scope>
    <source>
        <strain evidence="11">JAM81 / FGSC 10211</strain>
    </source>
</reference>
<dbReference type="Proteomes" id="UP000007241">
    <property type="component" value="Unassembled WGS sequence"/>
</dbReference>
<dbReference type="InterPro" id="IPR039163">
    <property type="entry name" value="EMC7"/>
</dbReference>
<evidence type="ECO:0000256" key="3">
    <source>
        <dbReference type="ARBA" id="ARBA00022729"/>
    </source>
</evidence>
<dbReference type="STRING" id="684364.F4P1Y1"/>
<sequence length="241" mass="26546">MVILLLVQLALFCSVALCAGLKGRIATNVVMQDVADLPVGTKVVINHGEYTSYLTESGDFNFPAVRDGSHLLQVLCLQYNFPKIRLDVNGKIVRASITETGKGWEVHGKFVDIPLVLEPLGSFNFFRQREGFSIMSIFANPMLLMSGGTMLLFFLLPKIQASVDREAVEEYKNNPDAPKLPSMEMPNISKNLADFFSPSDSKSKEIAQETEDSQMPPSPKPIKSSASKSTPSKSSKKKNKD</sequence>
<keyword evidence="5 7" id="KW-0472">Membrane</keyword>
<comment type="subcellular location">
    <subcellularLocation>
        <location evidence="1">Membrane</location>
        <topology evidence="1">Single-pass membrane protein</topology>
    </subcellularLocation>
</comment>
<evidence type="ECO:0000256" key="7">
    <source>
        <dbReference type="SAM" id="Phobius"/>
    </source>
</evidence>
<evidence type="ECO:0000256" key="2">
    <source>
        <dbReference type="ARBA" id="ARBA00022692"/>
    </source>
</evidence>
<keyword evidence="3 8" id="KW-0732">Signal</keyword>
<dbReference type="GO" id="GO:0072546">
    <property type="term" value="C:EMC complex"/>
    <property type="evidence" value="ECO:0000318"/>
    <property type="project" value="GO_Central"/>
</dbReference>
<feature type="chain" id="PRO_5003312541" description="ER membrane protein complex subunit 7 beta-sandwich domain-containing protein" evidence="8">
    <location>
        <begin position="19"/>
        <end position="241"/>
    </location>
</feature>
<dbReference type="PANTHER" id="PTHR13605">
    <property type="entry name" value="ER MEMBRANE PROTEIN COMPLEX SUBUNIT 7"/>
    <property type="match status" value="1"/>
</dbReference>
<dbReference type="EMBL" id="GL882883">
    <property type="protein sequence ID" value="EGF80765.1"/>
    <property type="molecule type" value="Genomic_DNA"/>
</dbReference>
<protein>
    <recommendedName>
        <fullName evidence="9">ER membrane protein complex subunit 7 beta-sandwich domain-containing protein</fullName>
    </recommendedName>
</protein>
<keyword evidence="11" id="KW-1185">Reference proteome</keyword>
<dbReference type="PANTHER" id="PTHR13605:SF4">
    <property type="entry name" value="ER MEMBRANE PROTEIN COMPLEX SUBUNIT 7"/>
    <property type="match status" value="1"/>
</dbReference>
<dbReference type="OMA" id="EMENMQM"/>
<gene>
    <name evidence="10" type="ORF">BATDEDRAFT_88423</name>
</gene>
<dbReference type="FunCoup" id="F4P1Y1">
    <property type="interactions" value="63"/>
</dbReference>
<feature type="region of interest" description="Disordered" evidence="6">
    <location>
        <begin position="190"/>
        <end position="241"/>
    </location>
</feature>
<feature type="domain" description="ER membrane protein complex subunit 7 beta-sandwich" evidence="9">
    <location>
        <begin position="35"/>
        <end position="145"/>
    </location>
</feature>
<evidence type="ECO:0000259" key="9">
    <source>
        <dbReference type="Pfam" id="PF09430"/>
    </source>
</evidence>
<keyword evidence="2 7" id="KW-0812">Transmembrane</keyword>
<evidence type="ECO:0000256" key="1">
    <source>
        <dbReference type="ARBA" id="ARBA00004167"/>
    </source>
</evidence>
<dbReference type="AlphaFoldDB" id="F4P1Y1"/>
<proteinExistence type="predicted"/>
<dbReference type="InterPro" id="IPR019008">
    <property type="entry name" value="Beta_sandwich_EMC7"/>
</dbReference>
<feature type="compositionally biased region" description="Low complexity" evidence="6">
    <location>
        <begin position="221"/>
        <end position="233"/>
    </location>
</feature>
<evidence type="ECO:0000313" key="10">
    <source>
        <dbReference type="EMBL" id="EGF80765.1"/>
    </source>
</evidence>
<dbReference type="GeneID" id="18243152"/>
<feature type="transmembrane region" description="Helical" evidence="7">
    <location>
        <begin position="132"/>
        <end position="156"/>
    </location>
</feature>
<evidence type="ECO:0000313" key="11">
    <source>
        <dbReference type="Proteomes" id="UP000007241"/>
    </source>
</evidence>
<evidence type="ECO:0000256" key="4">
    <source>
        <dbReference type="ARBA" id="ARBA00022989"/>
    </source>
</evidence>
<evidence type="ECO:0000256" key="6">
    <source>
        <dbReference type="SAM" id="MobiDB-lite"/>
    </source>
</evidence>
<evidence type="ECO:0000256" key="8">
    <source>
        <dbReference type="SAM" id="SignalP"/>
    </source>
</evidence>
<dbReference type="Pfam" id="PF09430">
    <property type="entry name" value="EMC7_beta-sandw"/>
    <property type="match status" value="1"/>
</dbReference>
<keyword evidence="4 7" id="KW-1133">Transmembrane helix</keyword>
<dbReference type="InParanoid" id="F4P1Y1"/>
<organism evidence="10 11">
    <name type="scientific">Batrachochytrium dendrobatidis (strain JAM81 / FGSC 10211)</name>
    <name type="common">Frog chytrid fungus</name>
    <dbReference type="NCBI Taxonomy" id="684364"/>
    <lineage>
        <taxon>Eukaryota</taxon>
        <taxon>Fungi</taxon>
        <taxon>Fungi incertae sedis</taxon>
        <taxon>Chytridiomycota</taxon>
        <taxon>Chytridiomycota incertae sedis</taxon>
        <taxon>Chytridiomycetes</taxon>
        <taxon>Rhizophydiales</taxon>
        <taxon>Rhizophydiales incertae sedis</taxon>
        <taxon>Batrachochytrium</taxon>
    </lineage>
</organism>
<dbReference type="RefSeq" id="XP_006678689.1">
    <property type="nucleotide sequence ID" value="XM_006678626.1"/>
</dbReference>
<feature type="signal peptide" evidence="8">
    <location>
        <begin position="1"/>
        <end position="18"/>
    </location>
</feature>
<dbReference type="OrthoDB" id="27095at2759"/>